<comment type="caution">
    <text evidence="2">The sequence shown here is derived from an EMBL/GenBank/DDBJ whole genome shotgun (WGS) entry which is preliminary data.</text>
</comment>
<organism evidence="2 3">
    <name type="scientific">Marchantia polymorpha subsp. ruderalis</name>
    <dbReference type="NCBI Taxonomy" id="1480154"/>
    <lineage>
        <taxon>Eukaryota</taxon>
        <taxon>Viridiplantae</taxon>
        <taxon>Streptophyta</taxon>
        <taxon>Embryophyta</taxon>
        <taxon>Marchantiophyta</taxon>
        <taxon>Marchantiopsida</taxon>
        <taxon>Marchantiidae</taxon>
        <taxon>Marchantiales</taxon>
        <taxon>Marchantiaceae</taxon>
        <taxon>Marchantia</taxon>
    </lineage>
</organism>
<protein>
    <submittedName>
        <fullName evidence="2">Uncharacterized protein</fullName>
    </submittedName>
</protein>
<evidence type="ECO:0000313" key="2">
    <source>
        <dbReference type="EMBL" id="OAE21669.1"/>
    </source>
</evidence>
<keyword evidence="3" id="KW-1185">Reference proteome</keyword>
<feature type="region of interest" description="Disordered" evidence="1">
    <location>
        <begin position="1"/>
        <end position="50"/>
    </location>
</feature>
<accession>A0A176VL28</accession>
<name>A0A176VL28_MARPO</name>
<feature type="compositionally biased region" description="Basic and acidic residues" evidence="1">
    <location>
        <begin position="11"/>
        <end position="29"/>
    </location>
</feature>
<gene>
    <name evidence="2" type="ORF">AXG93_4170s1100</name>
</gene>
<dbReference type="AlphaFoldDB" id="A0A176VL28"/>
<feature type="region of interest" description="Disordered" evidence="1">
    <location>
        <begin position="131"/>
        <end position="150"/>
    </location>
</feature>
<reference evidence="2" key="1">
    <citation type="submission" date="2016-03" db="EMBL/GenBank/DDBJ databases">
        <title>Mechanisms controlling the formation of the plant cell surface in tip-growing cells are functionally conserved among land plants.</title>
        <authorList>
            <person name="Honkanen S."/>
            <person name="Jones V.A."/>
            <person name="Morieri G."/>
            <person name="Champion C."/>
            <person name="Hetherington A.J."/>
            <person name="Kelly S."/>
            <person name="Saint-Marcoux D."/>
            <person name="Proust H."/>
            <person name="Prescott H."/>
            <person name="Dolan L."/>
        </authorList>
    </citation>
    <scope>NUCLEOTIDE SEQUENCE [LARGE SCALE GENOMIC DNA]</scope>
    <source>
        <tissue evidence="2">Whole gametophyte</tissue>
    </source>
</reference>
<evidence type="ECO:0000256" key="1">
    <source>
        <dbReference type="SAM" id="MobiDB-lite"/>
    </source>
</evidence>
<evidence type="ECO:0000313" key="3">
    <source>
        <dbReference type="Proteomes" id="UP000077202"/>
    </source>
</evidence>
<dbReference type="EMBL" id="LVLJ01003355">
    <property type="protein sequence ID" value="OAE21669.1"/>
    <property type="molecule type" value="Genomic_DNA"/>
</dbReference>
<proteinExistence type="predicted"/>
<dbReference type="Proteomes" id="UP000077202">
    <property type="component" value="Unassembled WGS sequence"/>
</dbReference>
<sequence length="194" mass="21087">MPQAMTGAWHRRGDTRRGRAAGGEHEGRQKRTSCSHSQHELPPAAEPPGLDSALMLQIPQAISETKVTISDPGLPMELQELLVPGTVRAHSQARNPQRCFLKSQQEEEDGDTEHRLEADHLASMILPAHLDSREREGGGGGGGAPRKAELARKPVRASRMCWSYACSCLGRTSLWLPSLFSDSVMALSLSDSAM</sequence>